<sequence length="64" mass="7360">MKTRSPAERHARISEIAHSIWESEGRPSGQSLRHWCMAEKLVLAEERHAAQRNEKQHAGKKSTE</sequence>
<dbReference type="RefSeq" id="WP_115496776.1">
    <property type="nucleotide sequence ID" value="NZ_QRBE01000012.1"/>
</dbReference>
<keyword evidence="2" id="KW-1185">Reference proteome</keyword>
<protein>
    <submittedName>
        <fullName evidence="1">DUF2934 domain-containing protein</fullName>
    </submittedName>
</protein>
<proteinExistence type="predicted"/>
<accession>A0A370WTL3</accession>
<name>A0A370WTL3_9GAMM</name>
<dbReference type="EMBL" id="QRBE01000012">
    <property type="protein sequence ID" value="RDS79499.1"/>
    <property type="molecule type" value="Genomic_DNA"/>
</dbReference>
<organism evidence="1 2">
    <name type="scientific">Dyella monticola</name>
    <dbReference type="NCBI Taxonomy" id="1927958"/>
    <lineage>
        <taxon>Bacteria</taxon>
        <taxon>Pseudomonadati</taxon>
        <taxon>Pseudomonadota</taxon>
        <taxon>Gammaproteobacteria</taxon>
        <taxon>Lysobacterales</taxon>
        <taxon>Rhodanobacteraceae</taxon>
        <taxon>Dyella</taxon>
    </lineage>
</organism>
<dbReference type="OrthoDB" id="9811127at2"/>
<dbReference type="Pfam" id="PF11154">
    <property type="entry name" value="DUF2934"/>
    <property type="match status" value="1"/>
</dbReference>
<evidence type="ECO:0000313" key="1">
    <source>
        <dbReference type="EMBL" id="RDS79499.1"/>
    </source>
</evidence>
<dbReference type="InterPro" id="IPR021327">
    <property type="entry name" value="DUF2934"/>
</dbReference>
<dbReference type="Proteomes" id="UP000254258">
    <property type="component" value="Unassembled WGS sequence"/>
</dbReference>
<reference evidence="1 2" key="1">
    <citation type="submission" date="2018-07" db="EMBL/GenBank/DDBJ databases">
        <title>Dyella monticola sp. nov. and Dyella psychrodurans sp. nov. isolated from monsoon evergreen broad-leaved forest soil of Dinghu Mountain, China.</title>
        <authorList>
            <person name="Gao Z."/>
            <person name="Qiu L."/>
        </authorList>
    </citation>
    <scope>NUCLEOTIDE SEQUENCE [LARGE SCALE GENOMIC DNA]</scope>
    <source>
        <strain evidence="1 2">4G-K06</strain>
    </source>
</reference>
<comment type="caution">
    <text evidence="1">The sequence shown here is derived from an EMBL/GenBank/DDBJ whole genome shotgun (WGS) entry which is preliminary data.</text>
</comment>
<gene>
    <name evidence="1" type="ORF">DWU98_17010</name>
</gene>
<dbReference type="AlphaFoldDB" id="A0A370WTL3"/>
<evidence type="ECO:0000313" key="2">
    <source>
        <dbReference type="Proteomes" id="UP000254258"/>
    </source>
</evidence>